<keyword evidence="2" id="KW-0812">Transmembrane</keyword>
<keyword evidence="3" id="KW-0396">Initiation factor</keyword>
<keyword evidence="3" id="KW-0648">Protein biosynthesis</keyword>
<evidence type="ECO:0000313" key="3">
    <source>
        <dbReference type="EMBL" id="MBD7944032.1"/>
    </source>
</evidence>
<keyword evidence="2" id="KW-0472">Membrane</keyword>
<organism evidence="3 4">
    <name type="scientific">Psychrobacillus faecigallinarum</name>
    <dbReference type="NCBI Taxonomy" id="2762235"/>
    <lineage>
        <taxon>Bacteria</taxon>
        <taxon>Bacillati</taxon>
        <taxon>Bacillota</taxon>
        <taxon>Bacilli</taxon>
        <taxon>Bacillales</taxon>
        <taxon>Bacillaceae</taxon>
        <taxon>Psychrobacillus</taxon>
    </lineage>
</organism>
<dbReference type="GO" id="GO:0003743">
    <property type="term" value="F:translation initiation factor activity"/>
    <property type="evidence" value="ECO:0007669"/>
    <property type="project" value="UniProtKB-KW"/>
</dbReference>
<feature type="transmembrane region" description="Helical" evidence="2">
    <location>
        <begin position="20"/>
        <end position="46"/>
    </location>
</feature>
<comment type="caution">
    <text evidence="3">The sequence shown here is derived from an EMBL/GenBank/DDBJ whole genome shotgun (WGS) entry which is preliminary data.</text>
</comment>
<dbReference type="EMBL" id="JACSQO010000003">
    <property type="protein sequence ID" value="MBD7944032.1"/>
    <property type="molecule type" value="Genomic_DNA"/>
</dbReference>
<sequence>MNNKNDLQNDSSSESTDLLVAKLALFGATLTTIGDGIAALAAGIALKGLENTNNQKSCEQSNQSAQIEQMQKQINELTRKLDKIERSKR</sequence>
<protein>
    <submittedName>
        <fullName evidence="3">Translation initiation factor 2</fullName>
    </submittedName>
</protein>
<keyword evidence="2" id="KW-1133">Transmembrane helix</keyword>
<gene>
    <name evidence="3" type="ORF">H9650_07860</name>
</gene>
<feature type="coiled-coil region" evidence="1">
    <location>
        <begin position="60"/>
        <end position="87"/>
    </location>
</feature>
<evidence type="ECO:0000256" key="2">
    <source>
        <dbReference type="SAM" id="Phobius"/>
    </source>
</evidence>
<dbReference type="RefSeq" id="WP_144539870.1">
    <property type="nucleotide sequence ID" value="NZ_JACSQO010000003.1"/>
</dbReference>
<evidence type="ECO:0000313" key="4">
    <source>
        <dbReference type="Proteomes" id="UP000640786"/>
    </source>
</evidence>
<proteinExistence type="predicted"/>
<keyword evidence="1" id="KW-0175">Coiled coil</keyword>
<evidence type="ECO:0000256" key="1">
    <source>
        <dbReference type="SAM" id="Coils"/>
    </source>
</evidence>
<keyword evidence="4" id="KW-1185">Reference proteome</keyword>
<reference evidence="3 4" key="1">
    <citation type="submission" date="2020-08" db="EMBL/GenBank/DDBJ databases">
        <title>A Genomic Blueprint of the Chicken Gut Microbiome.</title>
        <authorList>
            <person name="Gilroy R."/>
            <person name="Ravi A."/>
            <person name="Getino M."/>
            <person name="Pursley I."/>
            <person name="Horton D.L."/>
            <person name="Alikhan N.-F."/>
            <person name="Baker D."/>
            <person name="Gharbi K."/>
            <person name="Hall N."/>
            <person name="Watson M."/>
            <person name="Adriaenssens E.M."/>
            <person name="Foster-Nyarko E."/>
            <person name="Jarju S."/>
            <person name="Secka A."/>
            <person name="Antonio M."/>
            <person name="Oren A."/>
            <person name="Chaudhuri R."/>
            <person name="La Ragione R.M."/>
            <person name="Hildebrand F."/>
            <person name="Pallen M.J."/>
        </authorList>
    </citation>
    <scope>NUCLEOTIDE SEQUENCE [LARGE SCALE GENOMIC DNA]</scope>
    <source>
        <strain evidence="3 4">Sa2BUA9</strain>
    </source>
</reference>
<name>A0ABR8R919_9BACI</name>
<accession>A0ABR8R919</accession>
<dbReference type="Proteomes" id="UP000640786">
    <property type="component" value="Unassembled WGS sequence"/>
</dbReference>